<feature type="compositionally biased region" description="Polar residues" evidence="1">
    <location>
        <begin position="93"/>
        <end position="107"/>
    </location>
</feature>
<keyword evidence="4" id="KW-1185">Reference proteome</keyword>
<evidence type="ECO:0000313" key="3">
    <source>
        <dbReference type="EMBL" id="PQQ17977.1"/>
    </source>
</evidence>
<feature type="compositionally biased region" description="Polar residues" evidence="1">
    <location>
        <begin position="16"/>
        <end position="25"/>
    </location>
</feature>
<evidence type="ECO:0000313" key="4">
    <source>
        <dbReference type="Proteomes" id="UP000250321"/>
    </source>
</evidence>
<feature type="region of interest" description="Disordered" evidence="1">
    <location>
        <begin position="93"/>
        <end position="162"/>
    </location>
</feature>
<dbReference type="Pfam" id="PF05678">
    <property type="entry name" value="VQ"/>
    <property type="match status" value="1"/>
</dbReference>
<feature type="compositionally biased region" description="Polar residues" evidence="1">
    <location>
        <begin position="55"/>
        <end position="79"/>
    </location>
</feature>
<dbReference type="EMBL" id="PJQY01000129">
    <property type="protein sequence ID" value="PQQ17977.1"/>
    <property type="molecule type" value="Genomic_DNA"/>
</dbReference>
<dbReference type="AlphaFoldDB" id="A0A314ZIN9"/>
<protein>
    <submittedName>
        <fullName evidence="3">VQ motif-containing protein 4</fullName>
    </submittedName>
</protein>
<organism evidence="3 4">
    <name type="scientific">Prunus yedoensis var. nudiflora</name>
    <dbReference type="NCBI Taxonomy" id="2094558"/>
    <lineage>
        <taxon>Eukaryota</taxon>
        <taxon>Viridiplantae</taxon>
        <taxon>Streptophyta</taxon>
        <taxon>Embryophyta</taxon>
        <taxon>Tracheophyta</taxon>
        <taxon>Spermatophyta</taxon>
        <taxon>Magnoliopsida</taxon>
        <taxon>eudicotyledons</taxon>
        <taxon>Gunneridae</taxon>
        <taxon>Pentapetalae</taxon>
        <taxon>rosids</taxon>
        <taxon>fabids</taxon>
        <taxon>Rosales</taxon>
        <taxon>Rosaceae</taxon>
        <taxon>Amygdaloideae</taxon>
        <taxon>Amygdaleae</taxon>
        <taxon>Prunus</taxon>
    </lineage>
</organism>
<evidence type="ECO:0000256" key="1">
    <source>
        <dbReference type="SAM" id="MobiDB-lite"/>
    </source>
</evidence>
<accession>A0A314ZIN9</accession>
<reference evidence="3 4" key="1">
    <citation type="submission" date="2018-02" db="EMBL/GenBank/DDBJ databases">
        <title>Draft genome of wild Prunus yedoensis var. nudiflora.</title>
        <authorList>
            <person name="Baek S."/>
            <person name="Kim J.-H."/>
            <person name="Choi K."/>
            <person name="Kim G.-B."/>
            <person name="Cho A."/>
            <person name="Jang H."/>
            <person name="Shin C.-H."/>
            <person name="Yu H.-J."/>
            <person name="Mun J.-H."/>
        </authorList>
    </citation>
    <scope>NUCLEOTIDE SEQUENCE [LARGE SCALE GENOMIC DNA]</scope>
    <source>
        <strain evidence="4">cv. Jeju island</strain>
        <tissue evidence="3">Leaf</tissue>
    </source>
</reference>
<feature type="compositionally biased region" description="Polar residues" evidence="1">
    <location>
        <begin position="131"/>
        <end position="151"/>
    </location>
</feature>
<gene>
    <name evidence="3" type="ORF">Pyn_15247</name>
</gene>
<dbReference type="InterPro" id="IPR008889">
    <property type="entry name" value="VQ"/>
</dbReference>
<dbReference type="Proteomes" id="UP000250321">
    <property type="component" value="Unassembled WGS sequence"/>
</dbReference>
<proteinExistence type="predicted"/>
<comment type="caution">
    <text evidence="3">The sequence shown here is derived from an EMBL/GenBank/DDBJ whole genome shotgun (WGS) entry which is preliminary data.</text>
</comment>
<name>A0A314ZIN9_PRUYE</name>
<feature type="region of interest" description="Disordered" evidence="1">
    <location>
        <begin position="1"/>
        <end position="79"/>
    </location>
</feature>
<feature type="compositionally biased region" description="Low complexity" evidence="1">
    <location>
        <begin position="26"/>
        <end position="54"/>
    </location>
</feature>
<feature type="domain" description="VQ" evidence="2">
    <location>
        <begin position="73"/>
        <end position="99"/>
    </location>
</feature>
<dbReference type="OrthoDB" id="784396at2759"/>
<sequence>MEFSSRPQEIREKQPYSYSPINSPRSNGTNTNTKTNTNSSVCSTNTNTTNNNSSGVQIPTTPKLTTPRSDPNPYPTTFVQADTTNFKHVVQMLTGSSETVSHQSSPKPTTTHHHHHPTAIKIQPFCPPPTKASTSHQSKQPLPKSKASSSMRGGAPISKTPS</sequence>
<evidence type="ECO:0000259" key="2">
    <source>
        <dbReference type="Pfam" id="PF05678"/>
    </source>
</evidence>
<dbReference type="STRING" id="2094558.A0A314ZIN9"/>